<keyword evidence="1" id="KW-0472">Membrane</keyword>
<organism evidence="3">
    <name type="scientific">Megaviridae environmental sample</name>
    <dbReference type="NCBI Taxonomy" id="1737588"/>
    <lineage>
        <taxon>Viruses</taxon>
        <taxon>Varidnaviria</taxon>
        <taxon>Bamfordvirae</taxon>
        <taxon>Nucleocytoviricota</taxon>
        <taxon>Megaviricetes</taxon>
        <taxon>Imitervirales</taxon>
        <taxon>Mimiviridae</taxon>
        <taxon>environmental samples</taxon>
    </lineage>
</organism>
<proteinExistence type="predicted"/>
<keyword evidence="1" id="KW-0812">Transmembrane</keyword>
<sequence length="239" mass="28547">MIEKLLTAYSICSVCSVCIIYLTKTKYSRSIKKMLKLTLDVFNKHNVPYWADFGTLLGLIREKDIIAHDFDADFGINLDNINKLYNPIIRNALVKKGLCLVKSKDCIYKIYYLSVVKDPNTEFFYKQTTHVDIFPYIFKPLNKIALRAKFNWHKESKGKLKKFNKNDIIDSFDLYLVKDIKKVWVSAWNNYCNIPKNYHKLLIYRYGPGYMKPVLLYKPDKKIVKDRYKRFYNYYDWDD</sequence>
<dbReference type="GO" id="GO:0009100">
    <property type="term" value="P:glycoprotein metabolic process"/>
    <property type="evidence" value="ECO:0007669"/>
    <property type="project" value="UniProtKB-ARBA"/>
</dbReference>
<feature type="transmembrane region" description="Helical" evidence="1">
    <location>
        <begin position="6"/>
        <end position="23"/>
    </location>
</feature>
<dbReference type="InterPro" id="IPR052613">
    <property type="entry name" value="LicD_transferase"/>
</dbReference>
<protein>
    <recommendedName>
        <fullName evidence="2">LicD/FKTN/FKRP nucleotidyltransferase domain-containing protein</fullName>
    </recommendedName>
</protein>
<dbReference type="PANTHER" id="PTHR13627:SF31">
    <property type="entry name" value="RIBITOL 5-PHOSPHATE TRANSFERASE FKRP"/>
    <property type="match status" value="1"/>
</dbReference>
<dbReference type="Pfam" id="PF04991">
    <property type="entry name" value="LicD"/>
    <property type="match status" value="1"/>
</dbReference>
<name>A0A5J6VLK7_9VIRU</name>
<dbReference type="PANTHER" id="PTHR13627">
    <property type="entry name" value="FUKUTIN RELATED PROTEIN"/>
    <property type="match status" value="1"/>
</dbReference>
<dbReference type="InterPro" id="IPR007074">
    <property type="entry name" value="LicD/FKTN/FKRP_NTP_transf"/>
</dbReference>
<accession>A0A5J6VLK7</accession>
<reference evidence="3" key="1">
    <citation type="journal article" date="2019" name="Philos. Trans. R. Soc. Lond., B, Biol. Sci.">
        <title>Targeted metagenomic recovery of four divergent viruses reveals shared and distinctive characteristics of giant viruses of marine eukaryotes.</title>
        <authorList>
            <person name="Needham D.M."/>
            <person name="Poirier C."/>
            <person name="Hehenberger E."/>
            <person name="Jimenez V."/>
            <person name="Swalwell J.E."/>
            <person name="Santoro A.E."/>
            <person name="Worden A.Z."/>
        </authorList>
    </citation>
    <scope>NUCLEOTIDE SEQUENCE</scope>
    <source>
        <strain evidence="3">MPacV-611</strain>
    </source>
</reference>
<evidence type="ECO:0000259" key="2">
    <source>
        <dbReference type="Pfam" id="PF04991"/>
    </source>
</evidence>
<keyword evidence="1" id="KW-1133">Transmembrane helix</keyword>
<feature type="domain" description="LicD/FKTN/FKRP nucleotidyltransferase" evidence="2">
    <location>
        <begin position="43"/>
        <end position="180"/>
    </location>
</feature>
<evidence type="ECO:0000313" key="3">
    <source>
        <dbReference type="EMBL" id="QFG74557.1"/>
    </source>
</evidence>
<evidence type="ECO:0000256" key="1">
    <source>
        <dbReference type="SAM" id="Phobius"/>
    </source>
</evidence>
<dbReference type="EMBL" id="MN448289">
    <property type="protein sequence ID" value="QFG74557.1"/>
    <property type="molecule type" value="Genomic_DNA"/>
</dbReference>